<feature type="region of interest" description="Disordered" evidence="1">
    <location>
        <begin position="1"/>
        <end position="64"/>
    </location>
</feature>
<evidence type="ECO:0000313" key="4">
    <source>
        <dbReference type="EnsemblPlants" id="KRH07381"/>
    </source>
</evidence>
<evidence type="ECO:0000313" key="3">
    <source>
        <dbReference type="EMBL" id="KRH07381.1"/>
    </source>
</evidence>
<feature type="domain" description="DUF4283" evidence="2">
    <location>
        <begin position="85"/>
        <end position="163"/>
    </location>
</feature>
<dbReference type="EnsemblPlants" id="KRH07381">
    <property type="protein sequence ID" value="KRH07381"/>
    <property type="gene ID" value="GLYMA_16G084500"/>
</dbReference>
<dbReference type="PANTHER" id="PTHR33233:SF17">
    <property type="entry name" value="DUF4283 DOMAIN-CONTAINING PROTEIN"/>
    <property type="match status" value="1"/>
</dbReference>
<organism evidence="3">
    <name type="scientific">Glycine max</name>
    <name type="common">Soybean</name>
    <name type="synonym">Glycine hispida</name>
    <dbReference type="NCBI Taxonomy" id="3847"/>
    <lineage>
        <taxon>Eukaryota</taxon>
        <taxon>Viridiplantae</taxon>
        <taxon>Streptophyta</taxon>
        <taxon>Embryophyta</taxon>
        <taxon>Tracheophyta</taxon>
        <taxon>Spermatophyta</taxon>
        <taxon>Magnoliopsida</taxon>
        <taxon>eudicotyledons</taxon>
        <taxon>Gunneridae</taxon>
        <taxon>Pentapetalae</taxon>
        <taxon>rosids</taxon>
        <taxon>fabids</taxon>
        <taxon>Fabales</taxon>
        <taxon>Fabaceae</taxon>
        <taxon>Papilionoideae</taxon>
        <taxon>50 kb inversion clade</taxon>
        <taxon>NPAAA clade</taxon>
        <taxon>indigoferoid/millettioid clade</taxon>
        <taxon>Phaseoleae</taxon>
        <taxon>Glycine</taxon>
        <taxon>Glycine subgen. Soja</taxon>
    </lineage>
</organism>
<gene>
    <name evidence="3" type="ORF">GLYMA_16G084500</name>
</gene>
<dbReference type="InParanoid" id="A0A0R0FYA9"/>
<name>A0A0R0FYA9_SOYBN</name>
<evidence type="ECO:0000256" key="1">
    <source>
        <dbReference type="SAM" id="MobiDB-lite"/>
    </source>
</evidence>
<dbReference type="PANTHER" id="PTHR33233">
    <property type="entry name" value="ENDONUCLEASE/EXONUCLEASE/PHOSPHATASE"/>
    <property type="match status" value="1"/>
</dbReference>
<protein>
    <recommendedName>
        <fullName evidence="2">DUF4283 domain-containing protein</fullName>
    </recommendedName>
</protein>
<reference evidence="3" key="3">
    <citation type="submission" date="2018-07" db="EMBL/GenBank/DDBJ databases">
        <title>WGS assembly of Glycine max.</title>
        <authorList>
            <person name="Schmutz J."/>
            <person name="Cannon S."/>
            <person name="Schlueter J."/>
            <person name="Ma J."/>
            <person name="Mitros T."/>
            <person name="Nelson W."/>
            <person name="Hyten D."/>
            <person name="Song Q."/>
            <person name="Thelen J."/>
            <person name="Cheng J."/>
            <person name="Xu D."/>
            <person name="Hellsten U."/>
            <person name="May G."/>
            <person name="Yu Y."/>
            <person name="Sakurai T."/>
            <person name="Umezawa T."/>
            <person name="Bhattacharyya M."/>
            <person name="Sandhu D."/>
            <person name="Valliyodan B."/>
            <person name="Lindquist E."/>
            <person name="Peto M."/>
            <person name="Grant D."/>
            <person name="Shu S."/>
            <person name="Goodstein D."/>
            <person name="Barry K."/>
            <person name="Futrell-Griggs M."/>
            <person name="Abernathy B."/>
            <person name="Du J."/>
            <person name="Tian Z."/>
            <person name="Zhu L."/>
            <person name="Gill N."/>
            <person name="Joshi T."/>
            <person name="Libault M."/>
            <person name="Sethuraman A."/>
            <person name="Zhang X."/>
            <person name="Shinozaki K."/>
            <person name="Nguyen H."/>
            <person name="Wing R."/>
            <person name="Cregan P."/>
            <person name="Specht J."/>
            <person name="Grimwood J."/>
            <person name="Rokhsar D."/>
            <person name="Stacey G."/>
            <person name="Shoemaker R."/>
            <person name="Jackson S."/>
        </authorList>
    </citation>
    <scope>NUCLEOTIDE SEQUENCE</scope>
    <source>
        <tissue evidence="3">Callus</tissue>
    </source>
</reference>
<dbReference type="FunCoup" id="A0A0R0FYA9">
    <property type="interactions" value="10"/>
</dbReference>
<keyword evidence="5" id="KW-1185">Reference proteome</keyword>
<evidence type="ECO:0000259" key="2">
    <source>
        <dbReference type="Pfam" id="PF14111"/>
    </source>
</evidence>
<reference evidence="4" key="2">
    <citation type="submission" date="2018-02" db="UniProtKB">
        <authorList>
            <consortium name="EnsemblPlants"/>
        </authorList>
    </citation>
    <scope>IDENTIFICATION</scope>
    <source>
        <strain evidence="4">Williams 82</strain>
    </source>
</reference>
<dbReference type="AlphaFoldDB" id="A0A0R0FYA9"/>
<dbReference type="Proteomes" id="UP000008827">
    <property type="component" value="Chromosome 16"/>
</dbReference>
<dbReference type="EMBL" id="CM000849">
    <property type="protein sequence ID" value="KRH07381.1"/>
    <property type="molecule type" value="Genomic_DNA"/>
</dbReference>
<dbReference type="OMA" id="DAMHIET"/>
<feature type="compositionally biased region" description="Polar residues" evidence="1">
    <location>
        <begin position="1"/>
        <end position="12"/>
    </location>
</feature>
<dbReference type="Pfam" id="PF14111">
    <property type="entry name" value="DUF4283"/>
    <property type="match status" value="1"/>
</dbReference>
<dbReference type="STRING" id="3847.A0A0R0FYA9"/>
<proteinExistence type="predicted"/>
<evidence type="ECO:0000313" key="5">
    <source>
        <dbReference type="Proteomes" id="UP000008827"/>
    </source>
</evidence>
<reference evidence="3 4" key="1">
    <citation type="journal article" date="2010" name="Nature">
        <title>Genome sequence of the palaeopolyploid soybean.</title>
        <authorList>
            <person name="Schmutz J."/>
            <person name="Cannon S.B."/>
            <person name="Schlueter J."/>
            <person name="Ma J."/>
            <person name="Mitros T."/>
            <person name="Nelson W."/>
            <person name="Hyten D.L."/>
            <person name="Song Q."/>
            <person name="Thelen J.J."/>
            <person name="Cheng J."/>
            <person name="Xu D."/>
            <person name="Hellsten U."/>
            <person name="May G.D."/>
            <person name="Yu Y."/>
            <person name="Sakurai T."/>
            <person name="Umezawa T."/>
            <person name="Bhattacharyya M.K."/>
            <person name="Sandhu D."/>
            <person name="Valliyodan B."/>
            <person name="Lindquist E."/>
            <person name="Peto M."/>
            <person name="Grant D."/>
            <person name="Shu S."/>
            <person name="Goodstein D."/>
            <person name="Barry K."/>
            <person name="Futrell-Griggs M."/>
            <person name="Abernathy B."/>
            <person name="Du J."/>
            <person name="Tian Z."/>
            <person name="Zhu L."/>
            <person name="Gill N."/>
            <person name="Joshi T."/>
            <person name="Libault M."/>
            <person name="Sethuraman A."/>
            <person name="Zhang X.-C."/>
            <person name="Shinozaki K."/>
            <person name="Nguyen H.T."/>
            <person name="Wing R.A."/>
            <person name="Cregan P."/>
            <person name="Specht J."/>
            <person name="Grimwood J."/>
            <person name="Rokhsar D."/>
            <person name="Stacey G."/>
            <person name="Shoemaker R.C."/>
            <person name="Jackson S.A."/>
        </authorList>
    </citation>
    <scope>NUCLEOTIDE SEQUENCE</scope>
    <source>
        <strain evidence="4">cv. Williams 82</strain>
        <tissue evidence="3">Callus</tissue>
    </source>
</reference>
<feature type="compositionally biased region" description="Low complexity" evidence="1">
    <location>
        <begin position="17"/>
        <end position="35"/>
    </location>
</feature>
<dbReference type="InterPro" id="IPR025558">
    <property type="entry name" value="DUF4283"/>
</dbReference>
<accession>A0A0R0FYA9</accession>
<dbReference type="Gramene" id="KRH07381">
    <property type="protein sequence ID" value="KRH07381"/>
    <property type="gene ID" value="GLYMA_16G084500"/>
</dbReference>
<sequence>MVKGTTSGSEVSCTLGDNDSTTNDDSSHSCGSKSSPQLDDNKAPTPWVNLFKDNRSPSKGFGMKFSPPPSDDEVLLEETNLQPLEEAWGHSLIGYVAGRFPGKKALLDCCQKWGIKFSYSAHESGWLVFKFESEDDLNQVLSAGPYFIFQRPLLLKFIPAFFDFGNEELSKIPVWVKLRNLPLELWNPQALGKILSKIGSPIRSDHLTASKGSISFARALVEVDASLELIDEVRFRLPTGKTFVQKIEYENRPSFCTHYKMIGHRLTNCKTFTANKNDNLERDRRVDPCQSTINSAGWGGNFSSPARLGLSVHLYIFF</sequence>